<evidence type="ECO:0008006" key="3">
    <source>
        <dbReference type="Google" id="ProtNLM"/>
    </source>
</evidence>
<accession>A0ABQ4M092</accession>
<dbReference type="EMBL" id="BORW01000023">
    <property type="protein sequence ID" value="GIO68879.1"/>
    <property type="molecule type" value="Genomic_DNA"/>
</dbReference>
<protein>
    <recommendedName>
        <fullName evidence="3">Uracil-DNA glycosylase-like domain-containing protein</fullName>
    </recommendedName>
</protein>
<comment type="caution">
    <text evidence="1">The sequence shown here is derived from an EMBL/GenBank/DDBJ whole genome shotgun (WGS) entry which is preliminary data.</text>
</comment>
<evidence type="ECO:0000313" key="2">
    <source>
        <dbReference type="Proteomes" id="UP000680638"/>
    </source>
</evidence>
<keyword evidence="2" id="KW-1185">Reference proteome</keyword>
<sequence length="252" mass="28592">MKFAPFFQHYKQAIGSLPSGRSLGKEDLLTDVFLMATEGQLEMFYAPHNECLNRSARIVIIGITPGWTQMKTAFQAARTALAEGLPDEEVCRRAKQAAGFAGSMRSHLQDMLDRLGLPEYLQISSSSALFGESRHLLHTISLLRYPVFAEKRNYTGAHPDIWSSPLLRQQALSVCEELKELREALMIPLGRAVERVLRRFAEQGRIREEHVLWGFPHPSGANGHRHRQFAENEVPMRRRLSFFFEGPEAGMT</sequence>
<proteinExistence type="predicted"/>
<organism evidence="1 2">
    <name type="scientific">Paenibacillus cookii</name>
    <dbReference type="NCBI Taxonomy" id="157839"/>
    <lineage>
        <taxon>Bacteria</taxon>
        <taxon>Bacillati</taxon>
        <taxon>Bacillota</taxon>
        <taxon>Bacilli</taxon>
        <taxon>Bacillales</taxon>
        <taxon>Paenibacillaceae</taxon>
        <taxon>Paenibacillus</taxon>
    </lineage>
</organism>
<gene>
    <name evidence="1" type="primary">yoxB</name>
    <name evidence="1" type="ORF">J21TS3_37000</name>
</gene>
<name>A0ABQ4M092_9BACL</name>
<dbReference type="Proteomes" id="UP000680638">
    <property type="component" value="Unassembled WGS sequence"/>
</dbReference>
<reference evidence="1 2" key="1">
    <citation type="submission" date="2021-03" db="EMBL/GenBank/DDBJ databases">
        <title>Antimicrobial resistance genes in bacteria isolated from Japanese honey, and their potential for conferring macrolide and lincosamide resistance in the American foulbrood pathogen Paenibacillus larvae.</title>
        <authorList>
            <person name="Okamoto M."/>
            <person name="Kumagai M."/>
            <person name="Kanamori H."/>
            <person name="Takamatsu D."/>
        </authorList>
    </citation>
    <scope>NUCLEOTIDE SEQUENCE [LARGE SCALE GENOMIC DNA]</scope>
    <source>
        <strain evidence="1 2">J21TS3</strain>
    </source>
</reference>
<evidence type="ECO:0000313" key="1">
    <source>
        <dbReference type="EMBL" id="GIO68879.1"/>
    </source>
</evidence>
<dbReference type="RefSeq" id="WP_212951433.1">
    <property type="nucleotide sequence ID" value="NZ_BORW01000023.1"/>
</dbReference>